<evidence type="ECO:0000313" key="4">
    <source>
        <dbReference type="Proteomes" id="UP001215598"/>
    </source>
</evidence>
<feature type="chain" id="PRO_5042261500" evidence="2">
    <location>
        <begin position="20"/>
        <end position="560"/>
    </location>
</feature>
<feature type="signal peptide" evidence="2">
    <location>
        <begin position="1"/>
        <end position="19"/>
    </location>
</feature>
<dbReference type="Proteomes" id="UP001215598">
    <property type="component" value="Unassembled WGS sequence"/>
</dbReference>
<gene>
    <name evidence="3" type="ORF">B0H16DRAFT_1789217</name>
</gene>
<sequence length="560" mass="61209">MSLVCAWIVFGATPLTWMAQSSLACHFSHPNASVDVMNMNESRNLQPSFMPLFRNLPDGADDGDTDSESFHYDYFDTTKQMRGNEDCVNLSSLGLSMRLRGGQGSDSEDSDDSNASTSPRPSKKRKVAARKRTATAKAKGKSKASPVADSGLRVTLAGANGAPGMFVDEVIDLDTAPECWDVPQFHRIAYILDVSATPDCLRGKGAKTRTVDAHVKKQCQDAWGGGTGSKKSGLAKVTILDEGEVIECRRSNLTCNGFYNCSLADEDYLSDFERWDSSGSAAQDVSAANRAAKVAEATDVVAIATAFYRSTVNQYCKAKNNTGFACGGHAVLRKVNGKAYFIGCSNWSDGDGVEHRFTKVPREVRESILLQLFRGEEIVEDDTEIVEGPCPQIIHPSHLPRNKECPRIHFRDNKHVVGKLTAQCCPAELLILIPIDETDLRAVIIPKSGIPHNHPTFPRSKVPYTAAKQYRSAIDAVGLIGTTTLRVDKAASTKAMLGGLLPEEVHPSLISKRKRRDMVKDARSENFPEGMGLKAVWNEFEDEKSRAVGDRYNTLLSRAS</sequence>
<proteinExistence type="predicted"/>
<dbReference type="AlphaFoldDB" id="A0AAD7NMU9"/>
<protein>
    <submittedName>
        <fullName evidence="3">Uncharacterized protein</fullName>
    </submittedName>
</protein>
<keyword evidence="2" id="KW-0732">Signal</keyword>
<keyword evidence="4" id="KW-1185">Reference proteome</keyword>
<evidence type="ECO:0000256" key="2">
    <source>
        <dbReference type="SAM" id="SignalP"/>
    </source>
</evidence>
<evidence type="ECO:0000256" key="1">
    <source>
        <dbReference type="SAM" id="MobiDB-lite"/>
    </source>
</evidence>
<accession>A0AAD7NMU9</accession>
<feature type="region of interest" description="Disordered" evidence="1">
    <location>
        <begin position="98"/>
        <end position="148"/>
    </location>
</feature>
<name>A0AAD7NMU9_9AGAR</name>
<dbReference type="EMBL" id="JARKIB010000022">
    <property type="protein sequence ID" value="KAJ7767204.1"/>
    <property type="molecule type" value="Genomic_DNA"/>
</dbReference>
<feature type="compositionally biased region" description="Basic residues" evidence="1">
    <location>
        <begin position="121"/>
        <end position="142"/>
    </location>
</feature>
<reference evidence="3" key="1">
    <citation type="submission" date="2023-03" db="EMBL/GenBank/DDBJ databases">
        <title>Massive genome expansion in bonnet fungi (Mycena s.s.) driven by repeated elements and novel gene families across ecological guilds.</title>
        <authorList>
            <consortium name="Lawrence Berkeley National Laboratory"/>
            <person name="Harder C.B."/>
            <person name="Miyauchi S."/>
            <person name="Viragh M."/>
            <person name="Kuo A."/>
            <person name="Thoen E."/>
            <person name="Andreopoulos B."/>
            <person name="Lu D."/>
            <person name="Skrede I."/>
            <person name="Drula E."/>
            <person name="Henrissat B."/>
            <person name="Morin E."/>
            <person name="Kohler A."/>
            <person name="Barry K."/>
            <person name="LaButti K."/>
            <person name="Morin E."/>
            <person name="Salamov A."/>
            <person name="Lipzen A."/>
            <person name="Mereny Z."/>
            <person name="Hegedus B."/>
            <person name="Baldrian P."/>
            <person name="Stursova M."/>
            <person name="Weitz H."/>
            <person name="Taylor A."/>
            <person name="Grigoriev I.V."/>
            <person name="Nagy L.G."/>
            <person name="Martin F."/>
            <person name="Kauserud H."/>
        </authorList>
    </citation>
    <scope>NUCLEOTIDE SEQUENCE</scope>
    <source>
        <strain evidence="3">CBHHK182m</strain>
    </source>
</reference>
<evidence type="ECO:0000313" key="3">
    <source>
        <dbReference type="EMBL" id="KAJ7767204.1"/>
    </source>
</evidence>
<comment type="caution">
    <text evidence="3">The sequence shown here is derived from an EMBL/GenBank/DDBJ whole genome shotgun (WGS) entry which is preliminary data.</text>
</comment>
<organism evidence="3 4">
    <name type="scientific">Mycena metata</name>
    <dbReference type="NCBI Taxonomy" id="1033252"/>
    <lineage>
        <taxon>Eukaryota</taxon>
        <taxon>Fungi</taxon>
        <taxon>Dikarya</taxon>
        <taxon>Basidiomycota</taxon>
        <taxon>Agaricomycotina</taxon>
        <taxon>Agaricomycetes</taxon>
        <taxon>Agaricomycetidae</taxon>
        <taxon>Agaricales</taxon>
        <taxon>Marasmiineae</taxon>
        <taxon>Mycenaceae</taxon>
        <taxon>Mycena</taxon>
    </lineage>
</organism>